<keyword evidence="2" id="KW-1185">Reference proteome</keyword>
<gene>
    <name evidence="1" type="ORF">BDN70DRAFT_997897</name>
</gene>
<dbReference type="CDD" id="cd04301">
    <property type="entry name" value="NAT_SF"/>
    <property type="match status" value="1"/>
</dbReference>
<proteinExistence type="predicted"/>
<dbReference type="PANTHER" id="PTHR42791">
    <property type="entry name" value="GNAT FAMILY ACETYLTRANSFERASE"/>
    <property type="match status" value="1"/>
</dbReference>
<organism evidence="1 2">
    <name type="scientific">Pholiota conissans</name>
    <dbReference type="NCBI Taxonomy" id="109636"/>
    <lineage>
        <taxon>Eukaryota</taxon>
        <taxon>Fungi</taxon>
        <taxon>Dikarya</taxon>
        <taxon>Basidiomycota</taxon>
        <taxon>Agaricomycotina</taxon>
        <taxon>Agaricomycetes</taxon>
        <taxon>Agaricomycetidae</taxon>
        <taxon>Agaricales</taxon>
        <taxon>Agaricineae</taxon>
        <taxon>Strophariaceae</taxon>
        <taxon>Pholiota</taxon>
    </lineage>
</organism>
<dbReference type="AlphaFoldDB" id="A0A9P5YS47"/>
<dbReference type="InterPro" id="IPR016181">
    <property type="entry name" value="Acyl_CoA_acyltransferase"/>
</dbReference>
<evidence type="ECO:0000313" key="2">
    <source>
        <dbReference type="Proteomes" id="UP000807469"/>
    </source>
</evidence>
<evidence type="ECO:0000313" key="1">
    <source>
        <dbReference type="EMBL" id="KAF9472951.1"/>
    </source>
</evidence>
<protein>
    <recommendedName>
        <fullName evidence="3">N-acetyltransferase domain-containing protein</fullName>
    </recommendedName>
</protein>
<dbReference type="Proteomes" id="UP000807469">
    <property type="component" value="Unassembled WGS sequence"/>
</dbReference>
<dbReference type="SUPFAM" id="SSF55729">
    <property type="entry name" value="Acyl-CoA N-acyltransferases (Nat)"/>
    <property type="match status" value="1"/>
</dbReference>
<evidence type="ECO:0008006" key="3">
    <source>
        <dbReference type="Google" id="ProtNLM"/>
    </source>
</evidence>
<dbReference type="Gene3D" id="3.40.630.30">
    <property type="match status" value="1"/>
</dbReference>
<dbReference type="InterPro" id="IPR052523">
    <property type="entry name" value="Trichothecene_AcTrans"/>
</dbReference>
<accession>A0A9P5YS47</accession>
<dbReference type="OrthoDB" id="2744543at2759"/>
<sequence>MYHQAKDEESQLLVTPGAVPVPIRYIHLWKAAKTWEDAFEFDPLMIYMRAGKKKSQSITRTQNLTTLLAEKRRRTILTVNGGGAFVIAFLRVGEDGPKTPSGHLFTWIMSQILRIFSSGATVEQQKRLEEAKTKMTVLVEETIGDRLSDMVYIDILATEPASQGRGYGGALVEAINDMADLCGKASWLMAITHNVLFYNSHGYQSAGKCYMGEGNPTWTQEPIVVYMMIREARTKHETTPAMPKCTKAAKLNFMMLNYETF</sequence>
<name>A0A9P5YS47_9AGAR</name>
<dbReference type="EMBL" id="MU155483">
    <property type="protein sequence ID" value="KAF9472951.1"/>
    <property type="molecule type" value="Genomic_DNA"/>
</dbReference>
<dbReference type="PANTHER" id="PTHR42791:SF1">
    <property type="entry name" value="N-ACETYLTRANSFERASE DOMAIN-CONTAINING PROTEIN"/>
    <property type="match status" value="1"/>
</dbReference>
<reference evidence="1" key="1">
    <citation type="submission" date="2020-11" db="EMBL/GenBank/DDBJ databases">
        <authorList>
            <consortium name="DOE Joint Genome Institute"/>
            <person name="Ahrendt S."/>
            <person name="Riley R."/>
            <person name="Andreopoulos W."/>
            <person name="Labutti K."/>
            <person name="Pangilinan J."/>
            <person name="Ruiz-Duenas F.J."/>
            <person name="Barrasa J.M."/>
            <person name="Sanchez-Garcia M."/>
            <person name="Camarero S."/>
            <person name="Miyauchi S."/>
            <person name="Serrano A."/>
            <person name="Linde D."/>
            <person name="Babiker R."/>
            <person name="Drula E."/>
            <person name="Ayuso-Fernandez I."/>
            <person name="Pacheco R."/>
            <person name="Padilla G."/>
            <person name="Ferreira P."/>
            <person name="Barriuso J."/>
            <person name="Kellner H."/>
            <person name="Castanera R."/>
            <person name="Alfaro M."/>
            <person name="Ramirez L."/>
            <person name="Pisabarro A.G."/>
            <person name="Kuo A."/>
            <person name="Tritt A."/>
            <person name="Lipzen A."/>
            <person name="He G."/>
            <person name="Yan M."/>
            <person name="Ng V."/>
            <person name="Cullen D."/>
            <person name="Martin F."/>
            <person name="Rosso M.-N."/>
            <person name="Henrissat B."/>
            <person name="Hibbett D."/>
            <person name="Martinez A.T."/>
            <person name="Grigoriev I.V."/>
        </authorList>
    </citation>
    <scope>NUCLEOTIDE SEQUENCE</scope>
    <source>
        <strain evidence="1">CIRM-BRFM 674</strain>
    </source>
</reference>
<comment type="caution">
    <text evidence="1">The sequence shown here is derived from an EMBL/GenBank/DDBJ whole genome shotgun (WGS) entry which is preliminary data.</text>
</comment>